<keyword evidence="1" id="KW-0547">Nucleotide-binding</keyword>
<dbReference type="PROSITE" id="PS51388">
    <property type="entry name" value="GED"/>
    <property type="match status" value="1"/>
</dbReference>
<dbReference type="InterPro" id="IPR045063">
    <property type="entry name" value="Dynamin_N"/>
</dbReference>
<dbReference type="Pfam" id="PF00350">
    <property type="entry name" value="Dynamin_N"/>
    <property type="match status" value="1"/>
</dbReference>
<proteinExistence type="predicted"/>
<dbReference type="GO" id="GO:0005525">
    <property type="term" value="F:GTP binding"/>
    <property type="evidence" value="ECO:0007669"/>
    <property type="project" value="InterPro"/>
</dbReference>
<dbReference type="KEGG" id="ehx:EMIHUDRAFT_461229"/>
<dbReference type="InterPro" id="IPR000375">
    <property type="entry name" value="Dynamin_stalk"/>
</dbReference>
<dbReference type="PaxDb" id="2903-EOD23115"/>
<dbReference type="PANTHER" id="PTHR11566">
    <property type="entry name" value="DYNAMIN"/>
    <property type="match status" value="1"/>
</dbReference>
<name>A0A0D3JHY0_EMIH1</name>
<feature type="compositionally biased region" description="Basic residues" evidence="3">
    <location>
        <begin position="140"/>
        <end position="158"/>
    </location>
</feature>
<dbReference type="GeneID" id="17268662"/>
<evidence type="ECO:0000313" key="6">
    <source>
        <dbReference type="EnsemblProtists" id="EOD23115"/>
    </source>
</evidence>
<dbReference type="eggNOG" id="KOG0446">
    <property type="taxonomic scope" value="Eukaryota"/>
</dbReference>
<dbReference type="GO" id="GO:0005874">
    <property type="term" value="C:microtubule"/>
    <property type="evidence" value="ECO:0007669"/>
    <property type="project" value="TreeGrafter"/>
</dbReference>
<reference evidence="7" key="1">
    <citation type="journal article" date="2013" name="Nature">
        <title>Pan genome of the phytoplankton Emiliania underpins its global distribution.</title>
        <authorList>
            <person name="Read B.A."/>
            <person name="Kegel J."/>
            <person name="Klute M.J."/>
            <person name="Kuo A."/>
            <person name="Lefebvre S.C."/>
            <person name="Maumus F."/>
            <person name="Mayer C."/>
            <person name="Miller J."/>
            <person name="Monier A."/>
            <person name="Salamov A."/>
            <person name="Young J."/>
            <person name="Aguilar M."/>
            <person name="Claverie J.M."/>
            <person name="Frickenhaus S."/>
            <person name="Gonzalez K."/>
            <person name="Herman E.K."/>
            <person name="Lin Y.C."/>
            <person name="Napier J."/>
            <person name="Ogata H."/>
            <person name="Sarno A.F."/>
            <person name="Shmutz J."/>
            <person name="Schroeder D."/>
            <person name="de Vargas C."/>
            <person name="Verret F."/>
            <person name="von Dassow P."/>
            <person name="Valentin K."/>
            <person name="Van de Peer Y."/>
            <person name="Wheeler G."/>
            <person name="Dacks J.B."/>
            <person name="Delwiche C.F."/>
            <person name="Dyhrman S.T."/>
            <person name="Glockner G."/>
            <person name="John U."/>
            <person name="Richards T."/>
            <person name="Worden A.Z."/>
            <person name="Zhang X."/>
            <person name="Grigoriev I.V."/>
            <person name="Allen A.E."/>
            <person name="Bidle K."/>
            <person name="Borodovsky M."/>
            <person name="Bowler C."/>
            <person name="Brownlee C."/>
            <person name="Cock J.M."/>
            <person name="Elias M."/>
            <person name="Gladyshev V.N."/>
            <person name="Groth M."/>
            <person name="Guda C."/>
            <person name="Hadaegh A."/>
            <person name="Iglesias-Rodriguez M.D."/>
            <person name="Jenkins J."/>
            <person name="Jones B.M."/>
            <person name="Lawson T."/>
            <person name="Leese F."/>
            <person name="Lindquist E."/>
            <person name="Lobanov A."/>
            <person name="Lomsadze A."/>
            <person name="Malik S.B."/>
            <person name="Marsh M.E."/>
            <person name="Mackinder L."/>
            <person name="Mock T."/>
            <person name="Mueller-Roeber B."/>
            <person name="Pagarete A."/>
            <person name="Parker M."/>
            <person name="Probert I."/>
            <person name="Quesneville H."/>
            <person name="Raines C."/>
            <person name="Rensing S.A."/>
            <person name="Riano-Pachon D.M."/>
            <person name="Richier S."/>
            <person name="Rokitta S."/>
            <person name="Shiraiwa Y."/>
            <person name="Soanes D.M."/>
            <person name="van der Giezen M."/>
            <person name="Wahlund T.M."/>
            <person name="Williams B."/>
            <person name="Wilson W."/>
            <person name="Wolfe G."/>
            <person name="Wurch L.L."/>
        </authorList>
    </citation>
    <scope>NUCLEOTIDE SEQUENCE</scope>
</reference>
<evidence type="ECO:0000256" key="1">
    <source>
        <dbReference type="ARBA" id="ARBA00022741"/>
    </source>
</evidence>
<dbReference type="InterPro" id="IPR022812">
    <property type="entry name" value="Dynamin"/>
</dbReference>
<feature type="compositionally biased region" description="Polar residues" evidence="3">
    <location>
        <begin position="554"/>
        <end position="565"/>
    </location>
</feature>
<evidence type="ECO:0008006" key="8">
    <source>
        <dbReference type="Google" id="ProtNLM"/>
    </source>
</evidence>
<feature type="region of interest" description="Disordered" evidence="3">
    <location>
        <begin position="1"/>
        <end position="26"/>
    </location>
</feature>
<dbReference type="AlphaFoldDB" id="A0A0D3JHY0"/>
<dbReference type="Gene3D" id="3.40.50.300">
    <property type="entry name" value="P-loop containing nucleotide triphosphate hydrolases"/>
    <property type="match status" value="1"/>
</dbReference>
<dbReference type="PRINTS" id="PR00195">
    <property type="entry name" value="DYNAMIN"/>
</dbReference>
<reference evidence="6" key="2">
    <citation type="submission" date="2024-10" db="UniProtKB">
        <authorList>
            <consortium name="EnsemblProtists"/>
        </authorList>
    </citation>
    <scope>IDENTIFICATION</scope>
</reference>
<dbReference type="RefSeq" id="XP_005775544.1">
    <property type="nucleotide sequence ID" value="XM_005775487.1"/>
</dbReference>
<evidence type="ECO:0000256" key="3">
    <source>
        <dbReference type="SAM" id="MobiDB-lite"/>
    </source>
</evidence>
<dbReference type="Proteomes" id="UP000013827">
    <property type="component" value="Unassembled WGS sequence"/>
</dbReference>
<keyword evidence="7" id="KW-1185">Reference proteome</keyword>
<feature type="compositionally biased region" description="Basic and acidic residues" evidence="3">
    <location>
        <begin position="539"/>
        <end position="551"/>
    </location>
</feature>
<dbReference type="CDD" id="cd08771">
    <property type="entry name" value="DLP_1"/>
    <property type="match status" value="1"/>
</dbReference>
<feature type="compositionally biased region" description="Low complexity" evidence="3">
    <location>
        <begin position="13"/>
        <end position="26"/>
    </location>
</feature>
<dbReference type="InterPro" id="IPR030381">
    <property type="entry name" value="G_DYNAMIN_dom"/>
</dbReference>
<dbReference type="HOGENOM" id="CLU_331941_0_0_1"/>
<dbReference type="GO" id="GO:0005737">
    <property type="term" value="C:cytoplasm"/>
    <property type="evidence" value="ECO:0007669"/>
    <property type="project" value="TreeGrafter"/>
</dbReference>
<dbReference type="InterPro" id="IPR027417">
    <property type="entry name" value="P-loop_NTPase"/>
</dbReference>
<dbReference type="SUPFAM" id="SSF52540">
    <property type="entry name" value="P-loop containing nucleoside triphosphate hydrolases"/>
    <property type="match status" value="1"/>
</dbReference>
<dbReference type="PROSITE" id="PS51718">
    <property type="entry name" value="G_DYNAMIN_2"/>
    <property type="match status" value="1"/>
</dbReference>
<evidence type="ECO:0000259" key="4">
    <source>
        <dbReference type="PROSITE" id="PS51388"/>
    </source>
</evidence>
<sequence>MCATSTSLEKSPEPAGGEASSSGARGETLRAVGGAVAGTLPVVAKAGGSAIWAAGSFLSAYVARGGEDGRGSVGRLTGPPPTELDDGALRGLGSSEVLRIANTLSGIFSSVAPGGGSASGAASGRLREPELPRLVVVGARRSRSGIRSKNSRSPHRRAPSQPFREKKQRSRSSTVVHLPSSGTQSSGKSSLLNGFLAADILPLGEQMVTRAPLNLQLVHSPDPAEMRAEFGDYSCGAWQCAAAVPLAFPDPTPPQLQQIRASIEAQTEARAGAQKGVSAAPIFVRYYSPNVPNLSLVDLPGLTMTALTDHGQHRDIPYPTPRDIKRQIRDMIAAYIRPERTIILMVCGARADLEAPCQRSSGGARTVGVLTKVDLMNAGTDVARDLEGSARYPEGSARYLEGSARYLEGSARYLEGSVPSDLRLALGYFAAKGPQGLTVLDGFRVEREYFGKHAAYSALGAAGRVRLGVPLLSRFLSRVLLQHLKQHLPGIVAEMNVLTKETERALALLGPMAPPPRRGWQDGGCERRLFTAAAANRRAGGEARRRQDGRYRTTHGTEPTLDSTTLEGVVPGRRIKDAFEALQGTLRDVSPFSAAAFPDEHLAAAPRAAPPVNGVSSRLRLRAGTVHERAAAVNGASSPGPLPVQLLPPSTTSCSPSPAGCSTRPRSAARVREEVAEMLGGARTLAQAEAKVEELIEMEEAYISTDDQAFLSSSPLCKRTRGRTGMSFSLGLRLRARRREAASVASPIFLCQAFLSELAAVAFLSELAAVVKKLGQRFDAPLIRSLLSSYYGTVVRSISNAVPKAVMLFMVRASHDGVYACLFDRIARQPPAGLLDEPPEMETKRRGDVELLAKLRAARTALE</sequence>
<protein>
    <recommendedName>
        <fullName evidence="8">Dynamin-type G domain-containing protein</fullName>
    </recommendedName>
</protein>
<feature type="domain" description="Dynamin-type G" evidence="5">
    <location>
        <begin position="172"/>
        <end position="346"/>
    </location>
</feature>
<evidence type="ECO:0000313" key="7">
    <source>
        <dbReference type="Proteomes" id="UP000013827"/>
    </source>
</evidence>
<dbReference type="InterPro" id="IPR001401">
    <property type="entry name" value="Dynamin_GTPase"/>
</dbReference>
<dbReference type="GO" id="GO:0003924">
    <property type="term" value="F:GTPase activity"/>
    <property type="evidence" value="ECO:0007669"/>
    <property type="project" value="InterPro"/>
</dbReference>
<dbReference type="Pfam" id="PF02212">
    <property type="entry name" value="GED"/>
    <property type="match status" value="1"/>
</dbReference>
<feature type="domain" description="GED" evidence="4">
    <location>
        <begin position="780"/>
        <end position="863"/>
    </location>
</feature>
<feature type="region of interest" description="Disordered" evidence="3">
    <location>
        <begin position="536"/>
        <end position="565"/>
    </location>
</feature>
<dbReference type="STRING" id="2903.R1E8U0"/>
<dbReference type="Gene3D" id="1.20.120.1240">
    <property type="entry name" value="Dynamin, middle domain"/>
    <property type="match status" value="1"/>
</dbReference>
<evidence type="ECO:0000256" key="2">
    <source>
        <dbReference type="ARBA" id="ARBA00023134"/>
    </source>
</evidence>
<dbReference type="EnsemblProtists" id="EOD23115">
    <property type="protein sequence ID" value="EOD23115"/>
    <property type="gene ID" value="EMIHUDRAFT_461229"/>
</dbReference>
<keyword evidence="2" id="KW-0342">GTP-binding</keyword>
<dbReference type="GO" id="GO:0008017">
    <property type="term" value="F:microtubule binding"/>
    <property type="evidence" value="ECO:0007669"/>
    <property type="project" value="TreeGrafter"/>
</dbReference>
<dbReference type="Pfam" id="PF01031">
    <property type="entry name" value="Dynamin_M"/>
    <property type="match status" value="1"/>
</dbReference>
<dbReference type="SMART" id="SM00053">
    <property type="entry name" value="DYNc"/>
    <property type="match status" value="1"/>
</dbReference>
<dbReference type="InterPro" id="IPR020850">
    <property type="entry name" value="GED_dom"/>
</dbReference>
<feature type="region of interest" description="Disordered" evidence="3">
    <location>
        <begin position="138"/>
        <end position="188"/>
    </location>
</feature>
<dbReference type="InterPro" id="IPR003130">
    <property type="entry name" value="GED"/>
</dbReference>
<dbReference type="GO" id="GO:0016020">
    <property type="term" value="C:membrane"/>
    <property type="evidence" value="ECO:0007669"/>
    <property type="project" value="TreeGrafter"/>
</dbReference>
<accession>A0A0D3JHY0</accession>
<evidence type="ECO:0000259" key="5">
    <source>
        <dbReference type="PROSITE" id="PS51718"/>
    </source>
</evidence>
<organism evidence="6 7">
    <name type="scientific">Emiliania huxleyi (strain CCMP1516)</name>
    <dbReference type="NCBI Taxonomy" id="280463"/>
    <lineage>
        <taxon>Eukaryota</taxon>
        <taxon>Haptista</taxon>
        <taxon>Haptophyta</taxon>
        <taxon>Prymnesiophyceae</taxon>
        <taxon>Isochrysidales</taxon>
        <taxon>Noelaerhabdaceae</taxon>
        <taxon>Emiliania</taxon>
    </lineage>
</organism>